<comment type="similarity">
    <text evidence="1 4">Belongs to the carbamate kinase family.</text>
</comment>
<gene>
    <name evidence="6" type="ORF">IFJ97_03100</name>
</gene>
<evidence type="ECO:0000256" key="2">
    <source>
        <dbReference type="ARBA" id="ARBA00022679"/>
    </source>
</evidence>
<evidence type="ECO:0000313" key="7">
    <source>
        <dbReference type="Proteomes" id="UP000598633"/>
    </source>
</evidence>
<dbReference type="Pfam" id="PF00696">
    <property type="entry name" value="AA_kinase"/>
    <property type="match status" value="1"/>
</dbReference>
<evidence type="ECO:0000256" key="3">
    <source>
        <dbReference type="ARBA" id="ARBA00022777"/>
    </source>
</evidence>
<dbReference type="PANTHER" id="PTHR30409:SF1">
    <property type="entry name" value="CARBAMATE KINASE-RELATED"/>
    <property type="match status" value="1"/>
</dbReference>
<dbReference type="InterPro" id="IPR003964">
    <property type="entry name" value="Carb_kinase"/>
</dbReference>
<dbReference type="EMBL" id="JACXWA010000055">
    <property type="protein sequence ID" value="MBD3870332.1"/>
    <property type="molecule type" value="Genomic_DNA"/>
</dbReference>
<evidence type="ECO:0000256" key="4">
    <source>
        <dbReference type="PIRNR" id="PIRNR000723"/>
    </source>
</evidence>
<accession>A0A8J7CEH2</accession>
<keyword evidence="3 4" id="KW-0418">Kinase</keyword>
<dbReference type="InterPro" id="IPR036393">
    <property type="entry name" value="AceGlu_kinase-like_sf"/>
</dbReference>
<proteinExistence type="inferred from homology"/>
<dbReference type="NCBIfam" id="NF009007">
    <property type="entry name" value="PRK12352.1"/>
    <property type="match status" value="1"/>
</dbReference>
<dbReference type="CDD" id="cd04235">
    <property type="entry name" value="AAK_CK"/>
    <property type="match status" value="1"/>
</dbReference>
<dbReference type="SUPFAM" id="SSF53633">
    <property type="entry name" value="Carbamate kinase-like"/>
    <property type="match status" value="1"/>
</dbReference>
<evidence type="ECO:0000313" key="6">
    <source>
        <dbReference type="EMBL" id="MBD3870332.1"/>
    </source>
</evidence>
<dbReference type="PRINTS" id="PR01469">
    <property type="entry name" value="CARBMTKINASE"/>
</dbReference>
<dbReference type="InterPro" id="IPR001048">
    <property type="entry name" value="Asp/Glu/Uridylate_kinase"/>
</dbReference>
<dbReference type="GO" id="GO:0005829">
    <property type="term" value="C:cytosol"/>
    <property type="evidence" value="ECO:0007669"/>
    <property type="project" value="TreeGrafter"/>
</dbReference>
<comment type="caution">
    <text evidence="6">The sequence shown here is derived from an EMBL/GenBank/DDBJ whole genome shotgun (WGS) entry which is preliminary data.</text>
</comment>
<dbReference type="PANTHER" id="PTHR30409">
    <property type="entry name" value="CARBAMATE KINASE"/>
    <property type="match status" value="1"/>
</dbReference>
<feature type="domain" description="Aspartate/glutamate/uridylate kinase" evidence="5">
    <location>
        <begin position="17"/>
        <end position="307"/>
    </location>
</feature>
<evidence type="ECO:0000259" key="5">
    <source>
        <dbReference type="Pfam" id="PF00696"/>
    </source>
</evidence>
<dbReference type="Proteomes" id="UP000598633">
    <property type="component" value="Unassembled WGS sequence"/>
</dbReference>
<sequence>MADTNRIELDGQQQRSAVIAFGGNALLRPQDHGTQEEQFTLTWKATRWLVEVIHRGYELAIVHGNGPQVGNIMIQVEEAITKIPPQSLDVAVAQTQGSMGFMLANQLRNRFNEEQLEKEIAAVLTEVEVDREDPAFENPTKPVGPYFTAYRANLLMQEHGWQMVEDAGRGWRKVVASPMPQRIVGCHLLKRLVENGAVLVAGGGGGVPVYKDVGGYYRGVEAVIDKDYVASMLARELKADLFIMLTQVPMVAENFGRPNQRWLRRMPLSKAREMMTSNQFPPGSMGPKVQASMDFVESCGKEVLITDEDNLKQALDGRAGTFLVPDGEVEYATLALS</sequence>
<dbReference type="AlphaFoldDB" id="A0A8J7CEH2"/>
<dbReference type="PIRSF" id="PIRSF000723">
    <property type="entry name" value="Carbamate_kin"/>
    <property type="match status" value="1"/>
</dbReference>
<protein>
    <recommendedName>
        <fullName evidence="4">Carbamate kinase</fullName>
    </recommendedName>
</protein>
<dbReference type="GO" id="GO:0019546">
    <property type="term" value="P:L-arginine deiminase pathway"/>
    <property type="evidence" value="ECO:0007669"/>
    <property type="project" value="TreeGrafter"/>
</dbReference>
<name>A0A8J7CEH2_9BACT</name>
<dbReference type="FunFam" id="3.40.1160.10:FF:000007">
    <property type="entry name" value="Carbamate kinase"/>
    <property type="match status" value="1"/>
</dbReference>
<reference evidence="6 7" key="1">
    <citation type="submission" date="2020-08" db="EMBL/GenBank/DDBJ databases">
        <title>Acidobacteriota in marine sediments use diverse sulfur dissimilation pathways.</title>
        <authorList>
            <person name="Wasmund K."/>
        </authorList>
    </citation>
    <scope>NUCLEOTIDE SEQUENCE [LARGE SCALE GENOMIC DNA]</scope>
    <source>
        <strain evidence="6">MAG AM3-A</strain>
    </source>
</reference>
<evidence type="ECO:0000256" key="1">
    <source>
        <dbReference type="ARBA" id="ARBA00011066"/>
    </source>
</evidence>
<dbReference type="GO" id="GO:0008804">
    <property type="term" value="F:carbamate kinase activity"/>
    <property type="evidence" value="ECO:0007669"/>
    <property type="project" value="InterPro"/>
</dbReference>
<dbReference type="Gene3D" id="3.40.1160.10">
    <property type="entry name" value="Acetylglutamate kinase-like"/>
    <property type="match status" value="1"/>
</dbReference>
<organism evidence="6 7">
    <name type="scientific">Candidatus Sulfomarinibacter kjeldsenii</name>
    <dbReference type="NCBI Taxonomy" id="2885994"/>
    <lineage>
        <taxon>Bacteria</taxon>
        <taxon>Pseudomonadati</taxon>
        <taxon>Acidobacteriota</taxon>
        <taxon>Thermoanaerobaculia</taxon>
        <taxon>Thermoanaerobaculales</taxon>
        <taxon>Candidatus Sulfomarinibacteraceae</taxon>
        <taxon>Candidatus Sulfomarinibacter</taxon>
    </lineage>
</organism>
<keyword evidence="2 4" id="KW-0808">Transferase</keyword>